<dbReference type="PANTHER" id="PTHR24567">
    <property type="entry name" value="CRP FAMILY TRANSCRIPTIONAL REGULATORY PROTEIN"/>
    <property type="match status" value="1"/>
</dbReference>
<dbReference type="Pfam" id="PF13545">
    <property type="entry name" value="HTH_Crp_2"/>
    <property type="match status" value="1"/>
</dbReference>
<evidence type="ECO:0000313" key="6">
    <source>
        <dbReference type="Proteomes" id="UP000199391"/>
    </source>
</evidence>
<proteinExistence type="predicted"/>
<keyword evidence="2" id="KW-0238">DNA-binding</keyword>
<dbReference type="InterPro" id="IPR018490">
    <property type="entry name" value="cNMP-bd_dom_sf"/>
</dbReference>
<evidence type="ECO:0000256" key="2">
    <source>
        <dbReference type="ARBA" id="ARBA00023125"/>
    </source>
</evidence>
<dbReference type="SMART" id="SM00419">
    <property type="entry name" value="HTH_CRP"/>
    <property type="match status" value="1"/>
</dbReference>
<reference evidence="6" key="1">
    <citation type="submission" date="2016-10" db="EMBL/GenBank/DDBJ databases">
        <authorList>
            <person name="Varghese N."/>
            <person name="Submissions S."/>
        </authorList>
    </citation>
    <scope>NUCLEOTIDE SEQUENCE [LARGE SCALE GENOMIC DNA]</scope>
    <source>
        <strain evidence="6">CGMCC 1.11014</strain>
    </source>
</reference>
<dbReference type="STRING" id="1035707.SAMN05216552_1014101"/>
<dbReference type="OrthoDB" id="7643467at2"/>
<dbReference type="InterPro" id="IPR036390">
    <property type="entry name" value="WH_DNA-bd_sf"/>
</dbReference>
<organism evidence="5 6">
    <name type="scientific">Pseudoduganella namucuonensis</name>
    <dbReference type="NCBI Taxonomy" id="1035707"/>
    <lineage>
        <taxon>Bacteria</taxon>
        <taxon>Pseudomonadati</taxon>
        <taxon>Pseudomonadota</taxon>
        <taxon>Betaproteobacteria</taxon>
        <taxon>Burkholderiales</taxon>
        <taxon>Oxalobacteraceae</taxon>
        <taxon>Telluria group</taxon>
        <taxon>Pseudoduganella</taxon>
    </lineage>
</organism>
<dbReference type="PROSITE" id="PS51063">
    <property type="entry name" value="HTH_CRP_2"/>
    <property type="match status" value="1"/>
</dbReference>
<dbReference type="InterPro" id="IPR014710">
    <property type="entry name" value="RmlC-like_jellyroll"/>
</dbReference>
<name>A0A1I7K2J7_9BURK</name>
<keyword evidence="6" id="KW-1185">Reference proteome</keyword>
<dbReference type="SUPFAM" id="SSF46785">
    <property type="entry name" value="Winged helix' DNA-binding domain"/>
    <property type="match status" value="1"/>
</dbReference>
<keyword evidence="3" id="KW-0804">Transcription</keyword>
<dbReference type="RefSeq" id="WP_093556611.1">
    <property type="nucleotide sequence ID" value="NZ_FPBO01000014.1"/>
</dbReference>
<dbReference type="GO" id="GO:0005829">
    <property type="term" value="C:cytosol"/>
    <property type="evidence" value="ECO:0007669"/>
    <property type="project" value="TreeGrafter"/>
</dbReference>
<protein>
    <submittedName>
        <fullName evidence="5">CRP/FNR family transcriptional regulator, anaerobic regulatory protein</fullName>
    </submittedName>
</protein>
<dbReference type="Gene3D" id="1.10.10.10">
    <property type="entry name" value="Winged helix-like DNA-binding domain superfamily/Winged helix DNA-binding domain"/>
    <property type="match status" value="1"/>
</dbReference>
<dbReference type="InterPro" id="IPR000595">
    <property type="entry name" value="cNMP-bd_dom"/>
</dbReference>
<dbReference type="GO" id="GO:0003677">
    <property type="term" value="F:DNA binding"/>
    <property type="evidence" value="ECO:0007669"/>
    <property type="project" value="UniProtKB-KW"/>
</dbReference>
<feature type="domain" description="HTH crp-type" evidence="4">
    <location>
        <begin position="174"/>
        <end position="247"/>
    </location>
</feature>
<dbReference type="Pfam" id="PF00027">
    <property type="entry name" value="cNMP_binding"/>
    <property type="match status" value="1"/>
</dbReference>
<dbReference type="FunFam" id="1.10.10.10:FF:000028">
    <property type="entry name" value="Fumarate/nitrate reduction transcriptional regulator Fnr"/>
    <property type="match status" value="1"/>
</dbReference>
<dbReference type="InterPro" id="IPR036388">
    <property type="entry name" value="WH-like_DNA-bd_sf"/>
</dbReference>
<dbReference type="Gene3D" id="2.60.120.10">
    <property type="entry name" value="Jelly Rolls"/>
    <property type="match status" value="1"/>
</dbReference>
<dbReference type="InterPro" id="IPR050397">
    <property type="entry name" value="Env_Response_Regulators"/>
</dbReference>
<evidence type="ECO:0000259" key="4">
    <source>
        <dbReference type="PROSITE" id="PS51063"/>
    </source>
</evidence>
<evidence type="ECO:0000256" key="1">
    <source>
        <dbReference type="ARBA" id="ARBA00023015"/>
    </source>
</evidence>
<sequence length="268" mass="29272">MSTPTLLSASSTTSAYAPRFADPHGHHHGRHSSSFTELCELLRIADQLEHDGEETRFGHLQVHTGQRVHLIGQVCDRLYAVQAGFLKTAAIDEQGKEQIMSFPMRGDLIGVDGLASSRHTLEAVALSDCELIVVPLSTLSALGRAHAGLHIAVCSVMARGLARNQLVIGMRAGLNAHARMARFLLYLAERHAASGYSANSFTLRMQRADIANYLSMAMETVSRTLSTLAARGLIGINRRTVWIKAPAALRTLKHLPRAQPEKKRARRG</sequence>
<dbReference type="GO" id="GO:0003700">
    <property type="term" value="F:DNA-binding transcription factor activity"/>
    <property type="evidence" value="ECO:0007669"/>
    <property type="project" value="TreeGrafter"/>
</dbReference>
<keyword evidence="1" id="KW-0805">Transcription regulation</keyword>
<dbReference type="CDD" id="cd00038">
    <property type="entry name" value="CAP_ED"/>
    <property type="match status" value="1"/>
</dbReference>
<dbReference type="Proteomes" id="UP000199391">
    <property type="component" value="Unassembled WGS sequence"/>
</dbReference>
<dbReference type="AlphaFoldDB" id="A0A1I7K2J7"/>
<dbReference type="PANTHER" id="PTHR24567:SF75">
    <property type="entry name" value="FUMARATE AND NITRATE REDUCTION REGULATORY PROTEIN"/>
    <property type="match status" value="1"/>
</dbReference>
<accession>A0A1I7K2J7</accession>
<dbReference type="SUPFAM" id="SSF51206">
    <property type="entry name" value="cAMP-binding domain-like"/>
    <property type="match status" value="1"/>
</dbReference>
<dbReference type="InterPro" id="IPR012318">
    <property type="entry name" value="HTH_CRP"/>
</dbReference>
<evidence type="ECO:0000256" key="3">
    <source>
        <dbReference type="ARBA" id="ARBA00023163"/>
    </source>
</evidence>
<gene>
    <name evidence="5" type="ORF">SAMN05216552_1014101</name>
</gene>
<dbReference type="PRINTS" id="PR00034">
    <property type="entry name" value="HTHCRP"/>
</dbReference>
<evidence type="ECO:0000313" key="5">
    <source>
        <dbReference type="EMBL" id="SFU91585.1"/>
    </source>
</evidence>
<dbReference type="EMBL" id="FPBO01000014">
    <property type="protein sequence ID" value="SFU91585.1"/>
    <property type="molecule type" value="Genomic_DNA"/>
</dbReference>